<dbReference type="RefSeq" id="WP_204468546.1">
    <property type="nucleotide sequence ID" value="NZ_JAFBCV010000017.1"/>
</dbReference>
<dbReference type="InterPro" id="IPR002938">
    <property type="entry name" value="FAD-bd"/>
</dbReference>
<sequence length="432" mass="49400">MKTEVLIIGGGVAGLTLALKLVKRKIDVVIVEKDPTLGRTYKGELIQPKTIQLLDRLGLLQLFQEQWNTFSTIHTTELSKENTPILNQAMSYQLLPGPYNYATMLPHSQIKKLLLQELLTYESFTNLQPAVFSEIKKDNEAVIRIGKEKVEIQARFIIGAEGVGSKVRKHMGVSVSKQTYNHDFLTVSFPAPKELKAGEMVATHDRFLGLFPLPNQEVRTVYLIRKGEFKKWRSEPLQQFYDHYISLYPPLDGYVQHIQAWKDIQLMVPIRQHTDRYVKDSFVLIGDAAHSVHPMAGEGMNLAIQGADVLGELLGDMYETGNQDQVKWLEEYENVRKKRVKSIMDLSHMGGVVYGKSGVAWQRSRALALKQLINNKVLLTKYIFNISGLGHWPFSFKDGIRFVHSSDGDLSEQLSRYMFKVEDDYPWKSRMR</sequence>
<dbReference type="EMBL" id="JAFBCV010000017">
    <property type="protein sequence ID" value="MBM7840745.1"/>
    <property type="molecule type" value="Genomic_DNA"/>
</dbReference>
<evidence type="ECO:0000259" key="2">
    <source>
        <dbReference type="Pfam" id="PF01494"/>
    </source>
</evidence>
<dbReference type="Proteomes" id="UP001179280">
    <property type="component" value="Unassembled WGS sequence"/>
</dbReference>
<evidence type="ECO:0000313" key="4">
    <source>
        <dbReference type="Proteomes" id="UP001179280"/>
    </source>
</evidence>
<proteinExistence type="predicted"/>
<dbReference type="InterPro" id="IPR050631">
    <property type="entry name" value="PheA/TfdB_FAD_monoxygenase"/>
</dbReference>
<dbReference type="Gene3D" id="3.50.50.60">
    <property type="entry name" value="FAD/NAD(P)-binding domain"/>
    <property type="match status" value="2"/>
</dbReference>
<dbReference type="PRINTS" id="PR00420">
    <property type="entry name" value="RNGMNOXGNASE"/>
</dbReference>
<gene>
    <name evidence="3" type="ORF">JOC54_004038</name>
</gene>
<accession>A0ABS2SYZ0</accession>
<dbReference type="PANTHER" id="PTHR43476:SF5">
    <property type="entry name" value="FAD-DEPENDENT MONOOXYGENASE"/>
    <property type="match status" value="1"/>
</dbReference>
<dbReference type="SUPFAM" id="SSF51905">
    <property type="entry name" value="FAD/NAD(P)-binding domain"/>
    <property type="match status" value="1"/>
</dbReference>
<comment type="caution">
    <text evidence="3">The sequence shown here is derived from an EMBL/GenBank/DDBJ whole genome shotgun (WGS) entry which is preliminary data.</text>
</comment>
<dbReference type="Pfam" id="PF01494">
    <property type="entry name" value="FAD_binding_3"/>
    <property type="match status" value="1"/>
</dbReference>
<organism evidence="3 4">
    <name type="scientific">Shouchella xiaoxiensis</name>
    <dbReference type="NCBI Taxonomy" id="766895"/>
    <lineage>
        <taxon>Bacteria</taxon>
        <taxon>Bacillati</taxon>
        <taxon>Bacillota</taxon>
        <taxon>Bacilli</taxon>
        <taxon>Bacillales</taxon>
        <taxon>Bacillaceae</taxon>
        <taxon>Shouchella</taxon>
    </lineage>
</organism>
<keyword evidence="4" id="KW-1185">Reference proteome</keyword>
<protein>
    <submittedName>
        <fullName evidence="3">2-polyprenyl-6-methoxyphenol hydroxylase-like FAD-dependent oxidoreductase</fullName>
    </submittedName>
</protein>
<keyword evidence="1" id="KW-0560">Oxidoreductase</keyword>
<reference evidence="3" key="1">
    <citation type="submission" date="2021-01" db="EMBL/GenBank/DDBJ databases">
        <title>Genomic Encyclopedia of Type Strains, Phase IV (KMG-IV): sequencing the most valuable type-strain genomes for metagenomic binning, comparative biology and taxonomic classification.</title>
        <authorList>
            <person name="Goeker M."/>
        </authorList>
    </citation>
    <scope>NUCLEOTIDE SEQUENCE</scope>
    <source>
        <strain evidence="3">DSM 21943</strain>
    </source>
</reference>
<evidence type="ECO:0000313" key="3">
    <source>
        <dbReference type="EMBL" id="MBM7840745.1"/>
    </source>
</evidence>
<dbReference type="PANTHER" id="PTHR43476">
    <property type="entry name" value="3-(3-HYDROXY-PHENYL)PROPIONATE/3-HYDROXYCINNAMIC ACID HYDROXYLASE"/>
    <property type="match status" value="1"/>
</dbReference>
<evidence type="ECO:0000256" key="1">
    <source>
        <dbReference type="ARBA" id="ARBA00023002"/>
    </source>
</evidence>
<name>A0ABS2SYZ0_9BACI</name>
<feature type="domain" description="FAD-binding" evidence="2">
    <location>
        <begin position="2"/>
        <end position="346"/>
    </location>
</feature>
<dbReference type="InterPro" id="IPR036188">
    <property type="entry name" value="FAD/NAD-bd_sf"/>
</dbReference>